<dbReference type="EMBL" id="DQ491001">
    <property type="protein sequence ID" value="ABT14190.1"/>
    <property type="molecule type" value="Genomic_DNA"/>
</dbReference>
<reference evidence="1 2" key="1">
    <citation type="journal article" date="2007" name="Virology">
        <title>Sequence and annotation of the 314-kb MT325 and the 321-kb FR483 viruses that infect Chlorella Pbi.</title>
        <authorList>
            <person name="Fitzgerald L.A."/>
            <person name="Graves M.V."/>
            <person name="Li X."/>
            <person name="Feldblyum T."/>
            <person name="Hartigan J."/>
            <person name="Van Etten J.L."/>
        </authorList>
    </citation>
    <scope>NUCLEOTIDE SEQUENCE [LARGE SCALE GENOMIC DNA]</scope>
    <source>
        <strain evidence="1 2">MT325</strain>
    </source>
</reference>
<evidence type="ECO:0000313" key="1">
    <source>
        <dbReference type="EMBL" id="ABT14190.1"/>
    </source>
</evidence>
<gene>
    <name evidence="1" type="primary">m636L</name>
    <name evidence="1" type="ORF">MT325_m636L</name>
</gene>
<protein>
    <submittedName>
        <fullName evidence="1">Uncharacterized protein m636L</fullName>
    </submittedName>
</protein>
<name>A7IV16_PBCVM</name>
<evidence type="ECO:0000313" key="2">
    <source>
        <dbReference type="Proteomes" id="UP000246715"/>
    </source>
</evidence>
<dbReference type="Proteomes" id="UP000246715">
    <property type="component" value="Segment"/>
</dbReference>
<organismHost>
    <name type="scientific">Paramecium bursaria</name>
    <dbReference type="NCBI Taxonomy" id="74790"/>
</organismHost>
<sequence>MAWRKRLGSLEAHVLIMNPCCVDDKGFFCDCGRHIGFGSLVLVFIVWHNLGLQAKINNIVLASCMRPVFFYCHMTSKCL</sequence>
<accession>A7IV16</accession>
<proteinExistence type="predicted"/>
<organism evidence="1 2">
    <name type="scientific">Paramecium bursaria Chlorella virus MT325</name>
    <name type="common">PBCV-MT325</name>
    <dbReference type="NCBI Taxonomy" id="346932"/>
    <lineage>
        <taxon>Viruses</taxon>
        <taxon>Varidnaviria</taxon>
        <taxon>Bamfordvirae</taxon>
        <taxon>Nucleocytoviricota</taxon>
        <taxon>Megaviricetes</taxon>
        <taxon>Algavirales</taxon>
        <taxon>Phycodnaviridae</taxon>
        <taxon>Chlorovirus</taxon>
        <taxon>Chlorovirus conductrix</taxon>
        <taxon>Paramecium bursaria Chlorella virus A1</taxon>
    </lineage>
</organism>